<feature type="non-terminal residue" evidence="1">
    <location>
        <position position="1"/>
    </location>
</feature>
<sequence>GRGGVIGLAAAAVGEGSAVGGSGKTCWRGGNVDERVVSGAECSDGDANVTTVYAFNNESRYDQMTEFVVN</sequence>
<organism evidence="1 2">
    <name type="scientific">Acaulospora colombiana</name>
    <dbReference type="NCBI Taxonomy" id="27376"/>
    <lineage>
        <taxon>Eukaryota</taxon>
        <taxon>Fungi</taxon>
        <taxon>Fungi incertae sedis</taxon>
        <taxon>Mucoromycota</taxon>
        <taxon>Glomeromycotina</taxon>
        <taxon>Glomeromycetes</taxon>
        <taxon>Diversisporales</taxon>
        <taxon>Acaulosporaceae</taxon>
        <taxon>Acaulospora</taxon>
    </lineage>
</organism>
<evidence type="ECO:0000313" key="2">
    <source>
        <dbReference type="Proteomes" id="UP000789525"/>
    </source>
</evidence>
<accession>A0ACA9N630</accession>
<proteinExistence type="predicted"/>
<name>A0ACA9N630_9GLOM</name>
<keyword evidence="2" id="KW-1185">Reference proteome</keyword>
<comment type="caution">
    <text evidence="1">The sequence shown here is derived from an EMBL/GenBank/DDBJ whole genome shotgun (WGS) entry which is preliminary data.</text>
</comment>
<dbReference type="EMBL" id="CAJVPT010018611">
    <property type="protein sequence ID" value="CAG8635645.1"/>
    <property type="molecule type" value="Genomic_DNA"/>
</dbReference>
<evidence type="ECO:0000313" key="1">
    <source>
        <dbReference type="EMBL" id="CAG8635645.1"/>
    </source>
</evidence>
<protein>
    <submittedName>
        <fullName evidence="1">12302_t:CDS:1</fullName>
    </submittedName>
</protein>
<reference evidence="1" key="1">
    <citation type="submission" date="2021-06" db="EMBL/GenBank/DDBJ databases">
        <authorList>
            <person name="Kallberg Y."/>
            <person name="Tangrot J."/>
            <person name="Rosling A."/>
        </authorList>
    </citation>
    <scope>NUCLEOTIDE SEQUENCE</scope>
    <source>
        <strain evidence="1">CL356</strain>
    </source>
</reference>
<gene>
    <name evidence="1" type="ORF">ACOLOM_LOCUS7782</name>
</gene>
<dbReference type="Proteomes" id="UP000789525">
    <property type="component" value="Unassembled WGS sequence"/>
</dbReference>